<feature type="coiled-coil region" evidence="7">
    <location>
        <begin position="1349"/>
        <end position="1394"/>
    </location>
</feature>
<reference evidence="10 11" key="1">
    <citation type="submission" date="2024-01" db="EMBL/GenBank/DDBJ databases">
        <title>Comparative genomics of Cryptococcus and Kwoniella reveals pathogenesis evolution and contrasting modes of karyotype evolution via chromosome fusion or intercentromeric recombination.</title>
        <authorList>
            <person name="Coelho M.A."/>
            <person name="David-Palma M."/>
            <person name="Shea T."/>
            <person name="Bowers K."/>
            <person name="McGinley-Smith S."/>
            <person name="Mohammad A.W."/>
            <person name="Gnirke A."/>
            <person name="Yurkov A.M."/>
            <person name="Nowrousian M."/>
            <person name="Sun S."/>
            <person name="Cuomo C.A."/>
            <person name="Heitman J."/>
        </authorList>
    </citation>
    <scope>NUCLEOTIDE SEQUENCE [LARGE SCALE GENOMIC DNA]</scope>
    <source>
        <strain evidence="10 11">CBS 6074</strain>
    </source>
</reference>
<feature type="coiled-coil region" evidence="7">
    <location>
        <begin position="590"/>
        <end position="666"/>
    </location>
</feature>
<dbReference type="Proteomes" id="UP001355207">
    <property type="component" value="Chromosome 5"/>
</dbReference>
<feature type="region of interest" description="Disordered" evidence="8">
    <location>
        <begin position="264"/>
        <end position="368"/>
    </location>
</feature>
<feature type="compositionally biased region" description="Polar residues" evidence="8">
    <location>
        <begin position="999"/>
        <end position="1014"/>
    </location>
</feature>
<feature type="compositionally biased region" description="Low complexity" evidence="8">
    <location>
        <begin position="325"/>
        <end position="355"/>
    </location>
</feature>
<dbReference type="InterPro" id="IPR036961">
    <property type="entry name" value="Kinesin_motor_dom_sf"/>
</dbReference>
<feature type="coiled-coil region" evidence="7">
    <location>
        <begin position="492"/>
        <end position="553"/>
    </location>
</feature>
<feature type="compositionally biased region" description="Low complexity" evidence="8">
    <location>
        <begin position="808"/>
        <end position="821"/>
    </location>
</feature>
<dbReference type="SUPFAM" id="SSF52540">
    <property type="entry name" value="P-loop containing nucleoside triphosphate hydrolases"/>
    <property type="match status" value="1"/>
</dbReference>
<dbReference type="PANTHER" id="PTHR47969">
    <property type="entry name" value="CHROMOSOME-ASSOCIATED KINESIN KIF4A-RELATED"/>
    <property type="match status" value="1"/>
</dbReference>
<dbReference type="GO" id="GO:0005524">
    <property type="term" value="F:ATP binding"/>
    <property type="evidence" value="ECO:0007669"/>
    <property type="project" value="UniProtKB-UniRule"/>
</dbReference>
<keyword evidence="4 6" id="KW-0067">ATP-binding</keyword>
<dbReference type="InterPro" id="IPR027417">
    <property type="entry name" value="P-loop_NTPase"/>
</dbReference>
<gene>
    <name evidence="10" type="ORF">L201_004333</name>
</gene>
<feature type="compositionally biased region" description="Polar residues" evidence="8">
    <location>
        <begin position="710"/>
        <end position="719"/>
    </location>
</feature>
<dbReference type="GO" id="GO:0005875">
    <property type="term" value="C:microtubule associated complex"/>
    <property type="evidence" value="ECO:0007669"/>
    <property type="project" value="TreeGrafter"/>
</dbReference>
<evidence type="ECO:0000256" key="5">
    <source>
        <dbReference type="ARBA" id="ARBA00023054"/>
    </source>
</evidence>
<dbReference type="PRINTS" id="PR00380">
    <property type="entry name" value="KINESINHEAVY"/>
</dbReference>
<dbReference type="GO" id="GO:0008017">
    <property type="term" value="F:microtubule binding"/>
    <property type="evidence" value="ECO:0007669"/>
    <property type="project" value="InterPro"/>
</dbReference>
<dbReference type="InterPro" id="IPR027640">
    <property type="entry name" value="Kinesin-like_fam"/>
</dbReference>
<feature type="coiled-coil region" evidence="7">
    <location>
        <begin position="1181"/>
        <end position="1260"/>
    </location>
</feature>
<evidence type="ECO:0000256" key="7">
    <source>
        <dbReference type="SAM" id="Coils"/>
    </source>
</evidence>
<feature type="region of interest" description="Disordered" evidence="8">
    <location>
        <begin position="1095"/>
        <end position="1149"/>
    </location>
</feature>
<feature type="compositionally biased region" description="Low complexity" evidence="8">
    <location>
        <begin position="23"/>
        <end position="38"/>
    </location>
</feature>
<dbReference type="Gene3D" id="3.40.850.10">
    <property type="entry name" value="Kinesin motor domain"/>
    <property type="match status" value="1"/>
</dbReference>
<feature type="region of interest" description="Disordered" evidence="8">
    <location>
        <begin position="1"/>
        <end position="48"/>
    </location>
</feature>
<protein>
    <recommendedName>
        <fullName evidence="9">Kinesin motor domain-containing protein</fullName>
    </recommendedName>
</protein>
<dbReference type="GO" id="GO:0007052">
    <property type="term" value="P:mitotic spindle organization"/>
    <property type="evidence" value="ECO:0007669"/>
    <property type="project" value="TreeGrafter"/>
</dbReference>
<dbReference type="Pfam" id="PF00225">
    <property type="entry name" value="Kinesin"/>
    <property type="match status" value="2"/>
</dbReference>
<feature type="compositionally biased region" description="Low complexity" evidence="8">
    <location>
        <begin position="986"/>
        <end position="998"/>
    </location>
</feature>
<feature type="region of interest" description="Disordered" evidence="8">
    <location>
        <begin position="901"/>
        <end position="1040"/>
    </location>
</feature>
<keyword evidence="3 6" id="KW-0547">Nucleotide-binding</keyword>
<evidence type="ECO:0000259" key="9">
    <source>
        <dbReference type="PROSITE" id="PS50067"/>
    </source>
</evidence>
<evidence type="ECO:0000256" key="2">
    <source>
        <dbReference type="ARBA" id="ARBA00022490"/>
    </source>
</evidence>
<name>A0AAX4JX74_9TREE</name>
<feature type="compositionally biased region" description="Low complexity" evidence="8">
    <location>
        <begin position="1536"/>
        <end position="1547"/>
    </location>
</feature>
<feature type="compositionally biased region" description="Acidic residues" evidence="8">
    <location>
        <begin position="919"/>
        <end position="928"/>
    </location>
</feature>
<feature type="binding site" evidence="6">
    <location>
        <begin position="153"/>
        <end position="160"/>
    </location>
    <ligand>
        <name>ATP</name>
        <dbReference type="ChEBI" id="CHEBI:30616"/>
    </ligand>
</feature>
<evidence type="ECO:0000256" key="1">
    <source>
        <dbReference type="ARBA" id="ARBA00004496"/>
    </source>
</evidence>
<feature type="compositionally biased region" description="Low complexity" evidence="8">
    <location>
        <begin position="834"/>
        <end position="851"/>
    </location>
</feature>
<evidence type="ECO:0000256" key="3">
    <source>
        <dbReference type="ARBA" id="ARBA00022741"/>
    </source>
</evidence>
<evidence type="ECO:0000256" key="4">
    <source>
        <dbReference type="ARBA" id="ARBA00022840"/>
    </source>
</evidence>
<feature type="compositionally biased region" description="Pro residues" evidence="8">
    <location>
        <begin position="1461"/>
        <end position="1476"/>
    </location>
</feature>
<feature type="coiled-coil region" evidence="7">
    <location>
        <begin position="1663"/>
        <end position="1690"/>
    </location>
</feature>
<dbReference type="InterPro" id="IPR001752">
    <property type="entry name" value="Kinesin_motor_dom"/>
</dbReference>
<sequence>MMGSKRASTVLGPPISPSPSSIPRPNSSIGSSRPRVSSDASTVIGEGSDSENVRVVLRLRPSDPNDSSIPPRFRNVLVHPTSSSDVRLDVDPATLAGQAVGTSHTNGNRRHPLFTFDHVLGEQATQTELYDVTARETVDEFMRGHNVTFLAYGQTSSGKSYSMGTTGEDVDYSGTEFTPRTGLIPRTVHTIFEKAEETRQQSGPGASWECRLSFLELYNEEIIDLLAGTGVAIQVREERDGRIVWAGVKEVKVRSLEEVMQLLQEGSTRRKTGETNMNATSSRSHAIFSLTLVQKKRSGVSSPTSNLPRAETPTRQLRRPSSTIGLPGPRSPTPSSGRGGPPSSFGRVTPSRPLSMQPPPSPNSNNEFVITTSKFNMVDLAGSERLKRTAAQGERMKEGISINSGLLALGNVISTLCDPIKAKGHIPYRDSKLTRMLQDSIGGNSLTTMIACISPIEANIGETINTIKYASRARNIRNQAKINQVEAGWDDVEHLQSTVTKLRKKLALLSEDGKSVTSNGHSQTPSEESIKQSEKLIQRLAELQREHTDLYDRYLQKCSENMRLSSELRSSEPVDTDVSSKFNEMVEPVIIEYEKVVSALNQQLDELRGELTAMNDMQDDQNRQLLEARDRQAQSETYVSELRSRLAKLTEQNTSSEAYIQDLETKLKTHTDKEDSHSDIVAELKKDIAKLGESNTTLSQHTTELEARLSTSENHSSNLAAQVEKQEKEAERREAAYRDLEAHIALLDTTKDNKILLEELDQRDQKIAELAKELEEKAAIEERERSCLLDAVQAEKSIQAELRSRLASLQVSSSSATTTGPASPPPEDEEETADTAVIPRTPLPTTTQLTPPESPRSPGLPKTDNEENELEELKKALRDLSEKFSISESQVAELTTQLSEAKLVNAEVEDTVPSSETPSTEDEEEVLSEAETTLQTPRDSLSATSPSRRRGSMPILSAMATKGQGGQGPGFRGGRGYGDSAQMRPQSLSQELSSAQSLGTSPRASWTHTQSHSRNNSLLLPSPSPTNPIHTLRPSRSSQSLEAELKFVHRIVEERDEELKEREAYIRQLEENLQNKDEKHIISSLITSATRSENDKIITPPQTPHINIPTTPPQDIPLPDSPRTPMTVSTELTKPDHNQHKQNENQQDNLTVPEDLEMQMSGLSPKSVKRFTRLKHTLTQLEHGGNENSEAQAKIDELMKEMVEKEESQKKIIEQQFIHIADLQKAIIKLKEELSEQDYNQFVLTELEELKRERDQLISEKAQTFPHVPSSSPKGTAIDTETIDRLKDEHAEDLQALIQGHRETISVLQAEHVSALEKLQNIIESNETSHRMELGSLQSKHDATIAEMHDKHNETLEAAQTENNLIAEEMEKSLSASEEERRQLKMKADQALFELSRIRDEHALQRNNDGKAIHELTKFTSALEKSKIDLESSILELKTVNGELTRKVSDLETKLSRKSHIPPPQGPPPSSPLPPIPRKHSNGNIMADLASPTTPTSGLNRDRTNSGVGNNGDYFNRSSLSSNGHHSVNTPNGLDNSNNASTSLSAAKEQLSKLTDEKELLLSEKEELLSERHNLQREMSHVKEKVQNVENQLTEEKVKVTNLTVDLRESQKQNTKLRAHLDETKSEVKQLTDTCNIHISELNTRREEANRYSEEGHKSRDSLQAAQAQVESLKRQLDKAVEQKVNKKLLGCF</sequence>
<feature type="compositionally biased region" description="Polar residues" evidence="8">
    <location>
        <begin position="274"/>
        <end position="284"/>
    </location>
</feature>
<dbReference type="PROSITE" id="PS50067">
    <property type="entry name" value="KINESIN_MOTOR_2"/>
    <property type="match status" value="1"/>
</dbReference>
<keyword evidence="2" id="KW-0963">Cytoplasm</keyword>
<keyword evidence="6" id="KW-0505">Motor protein</keyword>
<comment type="subcellular location">
    <subcellularLocation>
        <location evidence="1">Cytoplasm</location>
    </subcellularLocation>
</comment>
<feature type="compositionally biased region" description="Polar residues" evidence="8">
    <location>
        <begin position="930"/>
        <end position="946"/>
    </location>
</feature>
<feature type="compositionally biased region" description="Gly residues" evidence="8">
    <location>
        <begin position="963"/>
        <end position="977"/>
    </location>
</feature>
<evidence type="ECO:0000313" key="11">
    <source>
        <dbReference type="Proteomes" id="UP001355207"/>
    </source>
</evidence>
<evidence type="ECO:0000256" key="8">
    <source>
        <dbReference type="SAM" id="MobiDB-lite"/>
    </source>
</evidence>
<dbReference type="GO" id="GO:0005737">
    <property type="term" value="C:cytoplasm"/>
    <property type="evidence" value="ECO:0007669"/>
    <property type="project" value="UniProtKB-SubCell"/>
</dbReference>
<proteinExistence type="inferred from homology"/>
<feature type="domain" description="Kinesin motor" evidence="9">
    <location>
        <begin position="52"/>
        <end position="476"/>
    </location>
</feature>
<feature type="compositionally biased region" description="Basic and acidic residues" evidence="8">
    <location>
        <begin position="1133"/>
        <end position="1143"/>
    </location>
</feature>
<feature type="coiled-coil region" evidence="7">
    <location>
        <begin position="1052"/>
        <end position="1079"/>
    </location>
</feature>
<dbReference type="GO" id="GO:0007018">
    <property type="term" value="P:microtubule-based movement"/>
    <property type="evidence" value="ECO:0007669"/>
    <property type="project" value="InterPro"/>
</dbReference>
<dbReference type="RefSeq" id="XP_066076172.1">
    <property type="nucleotide sequence ID" value="XM_066220075.1"/>
</dbReference>
<evidence type="ECO:0000313" key="10">
    <source>
        <dbReference type="EMBL" id="WWC89409.1"/>
    </source>
</evidence>
<evidence type="ECO:0000256" key="6">
    <source>
        <dbReference type="PROSITE-ProRule" id="PRU00283"/>
    </source>
</evidence>
<organism evidence="10 11">
    <name type="scientific">Kwoniella dendrophila CBS 6074</name>
    <dbReference type="NCBI Taxonomy" id="1295534"/>
    <lineage>
        <taxon>Eukaryota</taxon>
        <taxon>Fungi</taxon>
        <taxon>Dikarya</taxon>
        <taxon>Basidiomycota</taxon>
        <taxon>Agaricomycotina</taxon>
        <taxon>Tremellomycetes</taxon>
        <taxon>Tremellales</taxon>
        <taxon>Cryptococcaceae</taxon>
        <taxon>Kwoniella</taxon>
    </lineage>
</organism>
<keyword evidence="5 7" id="KW-0175">Coiled coil</keyword>
<dbReference type="GO" id="GO:0051231">
    <property type="term" value="P:spindle elongation"/>
    <property type="evidence" value="ECO:0007669"/>
    <property type="project" value="TreeGrafter"/>
</dbReference>
<feature type="compositionally biased region" description="Polar residues" evidence="8">
    <location>
        <begin position="1516"/>
        <end position="1535"/>
    </location>
</feature>
<dbReference type="PANTHER" id="PTHR47969:SF15">
    <property type="entry name" value="CHROMOSOME-ASSOCIATED KINESIN KIF4A-RELATED"/>
    <property type="match status" value="1"/>
</dbReference>
<dbReference type="GO" id="GO:0003777">
    <property type="term" value="F:microtubule motor activity"/>
    <property type="evidence" value="ECO:0007669"/>
    <property type="project" value="InterPro"/>
</dbReference>
<dbReference type="InterPro" id="IPR019821">
    <property type="entry name" value="Kinesin_motor_CS"/>
</dbReference>
<comment type="similarity">
    <text evidence="6">Belongs to the TRAFAC class myosin-kinesin ATPase superfamily. Kinesin family.</text>
</comment>
<dbReference type="GeneID" id="91095003"/>
<feature type="compositionally biased region" description="Polar residues" evidence="8">
    <location>
        <begin position="299"/>
        <end position="324"/>
    </location>
</feature>
<dbReference type="PROSITE" id="PS00411">
    <property type="entry name" value="KINESIN_MOTOR_1"/>
    <property type="match status" value="1"/>
</dbReference>
<feature type="region of interest" description="Disordered" evidence="8">
    <location>
        <begin position="1453"/>
        <end position="1551"/>
    </location>
</feature>
<dbReference type="EMBL" id="CP144102">
    <property type="protein sequence ID" value="WWC89409.1"/>
    <property type="molecule type" value="Genomic_DNA"/>
</dbReference>
<accession>A0AAX4JX74</accession>
<keyword evidence="11" id="KW-1185">Reference proteome</keyword>
<dbReference type="SMART" id="SM00129">
    <property type="entry name" value="KISc"/>
    <property type="match status" value="1"/>
</dbReference>
<feature type="region of interest" description="Disordered" evidence="8">
    <location>
        <begin position="710"/>
        <end position="730"/>
    </location>
</feature>
<feature type="region of interest" description="Disordered" evidence="8">
    <location>
        <begin position="808"/>
        <end position="874"/>
    </location>
</feature>
<feature type="compositionally biased region" description="Pro residues" evidence="8">
    <location>
        <begin position="1110"/>
        <end position="1122"/>
    </location>
</feature>